<dbReference type="eggNOG" id="COG2378">
    <property type="taxonomic scope" value="Bacteria"/>
</dbReference>
<dbReference type="Proteomes" id="UP000001572">
    <property type="component" value="Chromosome"/>
</dbReference>
<dbReference type="Pfam" id="PF25583">
    <property type="entry name" value="WCX"/>
    <property type="match status" value="1"/>
</dbReference>
<dbReference type="InterPro" id="IPR057727">
    <property type="entry name" value="WCX_dom"/>
</dbReference>
<gene>
    <name evidence="2" type="ordered locus">Amet_3508</name>
</gene>
<accession>A6TTW7</accession>
<sequence length="110" mass="13219">MSQLKLTDTKFTLRDVPAEKYDLDNYFTNENTKITMIINRSLEYQIVDRYGVDSYEIIDDNRIKFDLVYTDYQYAMEFIRSLGDNVYILSPKWIIDELKTTAEKILEMYK</sequence>
<dbReference type="HOGENOM" id="CLU_2165635_0_0_9"/>
<keyword evidence="3" id="KW-1185">Reference proteome</keyword>
<dbReference type="AlphaFoldDB" id="A6TTW7"/>
<reference evidence="3" key="1">
    <citation type="journal article" date="2016" name="Genome Announc.">
        <title>Complete genome sequence of Alkaliphilus metalliredigens strain QYMF, an alkaliphilic and metal-reducing bacterium isolated from borax-contaminated leachate ponds.</title>
        <authorList>
            <person name="Hwang C."/>
            <person name="Copeland A."/>
            <person name="Lucas S."/>
            <person name="Lapidus A."/>
            <person name="Barry K."/>
            <person name="Detter J.C."/>
            <person name="Glavina Del Rio T."/>
            <person name="Hammon N."/>
            <person name="Israni S."/>
            <person name="Dalin E."/>
            <person name="Tice H."/>
            <person name="Pitluck S."/>
            <person name="Chertkov O."/>
            <person name="Brettin T."/>
            <person name="Bruce D."/>
            <person name="Han C."/>
            <person name="Schmutz J."/>
            <person name="Larimer F."/>
            <person name="Land M.L."/>
            <person name="Hauser L."/>
            <person name="Kyrpides N."/>
            <person name="Mikhailova N."/>
            <person name="Ye Q."/>
            <person name="Zhou J."/>
            <person name="Richardson P."/>
            <person name="Fields M.W."/>
        </authorList>
    </citation>
    <scope>NUCLEOTIDE SEQUENCE [LARGE SCALE GENOMIC DNA]</scope>
    <source>
        <strain evidence="3">QYMF</strain>
    </source>
</reference>
<protein>
    <recommendedName>
        <fullName evidence="1">WCX domain-containing protein</fullName>
    </recommendedName>
</protein>
<dbReference type="OrthoDB" id="9815009at2"/>
<organism evidence="2 3">
    <name type="scientific">Alkaliphilus metalliredigens (strain QYMF)</name>
    <dbReference type="NCBI Taxonomy" id="293826"/>
    <lineage>
        <taxon>Bacteria</taxon>
        <taxon>Bacillati</taxon>
        <taxon>Bacillota</taxon>
        <taxon>Clostridia</taxon>
        <taxon>Peptostreptococcales</taxon>
        <taxon>Natronincolaceae</taxon>
        <taxon>Alkaliphilus</taxon>
    </lineage>
</organism>
<dbReference type="EMBL" id="CP000724">
    <property type="protein sequence ID" value="ABR49635.1"/>
    <property type="molecule type" value="Genomic_DNA"/>
</dbReference>
<feature type="domain" description="WCX" evidence="1">
    <location>
        <begin position="58"/>
        <end position="106"/>
    </location>
</feature>
<dbReference type="RefSeq" id="WP_012064598.1">
    <property type="nucleotide sequence ID" value="NC_009633.1"/>
</dbReference>
<proteinExistence type="predicted"/>
<evidence type="ECO:0000259" key="1">
    <source>
        <dbReference type="Pfam" id="PF25583"/>
    </source>
</evidence>
<evidence type="ECO:0000313" key="2">
    <source>
        <dbReference type="EMBL" id="ABR49635.1"/>
    </source>
</evidence>
<name>A6TTW7_ALKMQ</name>
<dbReference type="KEGG" id="amt:Amet_3508"/>
<evidence type="ECO:0000313" key="3">
    <source>
        <dbReference type="Proteomes" id="UP000001572"/>
    </source>
</evidence>
<dbReference type="STRING" id="293826.Amet_3508"/>